<dbReference type="STRING" id="681398.PJIAN_1590"/>
<evidence type="ECO:0000313" key="2">
    <source>
        <dbReference type="Proteomes" id="UP000076586"/>
    </source>
</evidence>
<dbReference type="AlphaFoldDB" id="A0A170YRC6"/>
<dbReference type="PROSITE" id="PS51257">
    <property type="entry name" value="PROKAR_LIPOPROTEIN"/>
    <property type="match status" value="1"/>
</dbReference>
<name>A0A170YRC6_9BACT</name>
<protein>
    <recommendedName>
        <fullName evidence="3">Lipoprotein</fullName>
    </recommendedName>
</protein>
<organism evidence="1 2">
    <name type="scientific">Paludibacter jiangxiensis</name>
    <dbReference type="NCBI Taxonomy" id="681398"/>
    <lineage>
        <taxon>Bacteria</taxon>
        <taxon>Pseudomonadati</taxon>
        <taxon>Bacteroidota</taxon>
        <taxon>Bacteroidia</taxon>
        <taxon>Bacteroidales</taxon>
        <taxon>Paludibacteraceae</taxon>
        <taxon>Paludibacter</taxon>
    </lineage>
</organism>
<reference evidence="2" key="2">
    <citation type="journal article" date="2017" name="Genome Announc.">
        <title>Draft genome sequence of Paludibacter jiangxiensis NM7(T), a propionate-producing fermentative bacterium.</title>
        <authorList>
            <person name="Qiu Y.-L."/>
            <person name="Tourlousse D.M."/>
            <person name="Matsuura N."/>
            <person name="Ohashi A."/>
            <person name="Sekiguchi Y."/>
        </authorList>
    </citation>
    <scope>NUCLEOTIDE SEQUENCE [LARGE SCALE GENOMIC DNA]</scope>
    <source>
        <strain evidence="2">NM7</strain>
    </source>
</reference>
<dbReference type="Proteomes" id="UP000076586">
    <property type="component" value="Unassembled WGS sequence"/>
</dbReference>
<proteinExistence type="predicted"/>
<sequence>MRKINLSGKPAVASVFILLAIGLSGCLSLVPGYHVYDEFTNTHRYTLTESESNSEYGSDIGEADIKCSRLVTANSESVAFYFSIERETNSFGLEPKGFMKANGKQFEIQLSDIFDEERSRERTTITKDSTATGKQRKTISTTHQNWIVTNFVVPVTPEMLAAIRSGRDMMFRFYFGPDMATYKLSKITTLMYRLLDQDPRKK</sequence>
<gene>
    <name evidence="1" type="ORF">PJIAN_1590</name>
</gene>
<evidence type="ECO:0000313" key="1">
    <source>
        <dbReference type="EMBL" id="GAT62000.1"/>
    </source>
</evidence>
<dbReference type="EMBL" id="BDCR01000001">
    <property type="protein sequence ID" value="GAT62000.1"/>
    <property type="molecule type" value="Genomic_DNA"/>
</dbReference>
<dbReference type="RefSeq" id="WP_153802463.1">
    <property type="nucleotide sequence ID" value="NZ_BDCR01000001.1"/>
</dbReference>
<evidence type="ECO:0008006" key="3">
    <source>
        <dbReference type="Google" id="ProtNLM"/>
    </source>
</evidence>
<comment type="caution">
    <text evidence="1">The sequence shown here is derived from an EMBL/GenBank/DDBJ whole genome shotgun (WGS) entry which is preliminary data.</text>
</comment>
<accession>A0A170YRC6</accession>
<reference evidence="2" key="1">
    <citation type="submission" date="2016-04" db="EMBL/GenBank/DDBJ databases">
        <title>Draft genome sequence of Paludibacter jiangxiensis strain NM7.</title>
        <authorList>
            <person name="Qiu Y."/>
            <person name="Matsuura N."/>
            <person name="Ohashi A."/>
            <person name="Tourlousse M.D."/>
            <person name="Sekiguchi Y."/>
        </authorList>
    </citation>
    <scope>NUCLEOTIDE SEQUENCE [LARGE SCALE GENOMIC DNA]</scope>
    <source>
        <strain evidence="2">NM7</strain>
    </source>
</reference>
<keyword evidence="2" id="KW-1185">Reference proteome</keyword>